<dbReference type="EMBL" id="UOFE01000036">
    <property type="protein sequence ID" value="VAW53917.1"/>
    <property type="molecule type" value="Genomic_DNA"/>
</dbReference>
<dbReference type="Pfam" id="PF04773">
    <property type="entry name" value="FecR"/>
    <property type="match status" value="1"/>
</dbReference>
<reference evidence="2" key="1">
    <citation type="submission" date="2018-06" db="EMBL/GenBank/DDBJ databases">
        <authorList>
            <person name="Zhirakovskaya E."/>
        </authorList>
    </citation>
    <scope>NUCLEOTIDE SEQUENCE</scope>
</reference>
<accession>A0A3B0WTE0</accession>
<gene>
    <name evidence="2" type="ORF">MNBD_GAMMA05-1586</name>
</gene>
<evidence type="ECO:0000259" key="1">
    <source>
        <dbReference type="Pfam" id="PF04773"/>
    </source>
</evidence>
<dbReference type="AlphaFoldDB" id="A0A3B0WTE0"/>
<protein>
    <recommendedName>
        <fullName evidence="1">FecR protein domain-containing protein</fullName>
    </recommendedName>
</protein>
<sequence>MHLVKLLILIFILGFNSTIAVAEEAYNADVRYLHVQKGQTLHNIVKRLYPNRVKLWPKITKDIVRINPHAFINADPTRMKADVRLTLPLKAVVRSVPLKPVKRKQVGTVAESEGSVIAVDIRKVSRKLSMGKPVYLGDKVITGETGYVRLRMIDDAVLDLRCYSIMVIEEYALNTQNRKSILNLLQGSLKKVTGKIGKMTEDIYELRTPVASVGVRGTEYALRVFQSKGCGGTIDADDGFYLEVIKGLVDVHNEAGNEVVAKGETAYVPVPKAVPQKIKVKPGILKPVQKVEEKKPEEEESSSIWWWLLGVVGIALLI</sequence>
<feature type="domain" description="FecR protein" evidence="1">
    <location>
        <begin position="138"/>
        <end position="247"/>
    </location>
</feature>
<evidence type="ECO:0000313" key="2">
    <source>
        <dbReference type="EMBL" id="VAW53917.1"/>
    </source>
</evidence>
<name>A0A3B0WTE0_9ZZZZ</name>
<organism evidence="2">
    <name type="scientific">hydrothermal vent metagenome</name>
    <dbReference type="NCBI Taxonomy" id="652676"/>
    <lineage>
        <taxon>unclassified sequences</taxon>
        <taxon>metagenomes</taxon>
        <taxon>ecological metagenomes</taxon>
    </lineage>
</organism>
<proteinExistence type="predicted"/>
<dbReference type="InterPro" id="IPR006860">
    <property type="entry name" value="FecR"/>
</dbReference>
<dbReference type="PANTHER" id="PTHR38731">
    <property type="entry name" value="LIPL45-RELATED LIPOPROTEIN-RELATED"/>
    <property type="match status" value="1"/>
</dbReference>